<dbReference type="AlphaFoldDB" id="A0A8S9QTA0"/>
<gene>
    <name evidence="2" type="ORF">F2Q69_00012746</name>
</gene>
<proteinExistence type="predicted"/>
<protein>
    <submittedName>
        <fullName evidence="2">Uncharacterized protein</fullName>
    </submittedName>
</protein>
<comment type="caution">
    <text evidence="2">The sequence shown here is derived from an EMBL/GenBank/DDBJ whole genome shotgun (WGS) entry which is preliminary data.</text>
</comment>
<feature type="coiled-coil region" evidence="1">
    <location>
        <begin position="23"/>
        <end position="50"/>
    </location>
</feature>
<evidence type="ECO:0000313" key="2">
    <source>
        <dbReference type="EMBL" id="KAF3553579.1"/>
    </source>
</evidence>
<organism evidence="2 3">
    <name type="scientific">Brassica cretica</name>
    <name type="common">Mustard</name>
    <dbReference type="NCBI Taxonomy" id="69181"/>
    <lineage>
        <taxon>Eukaryota</taxon>
        <taxon>Viridiplantae</taxon>
        <taxon>Streptophyta</taxon>
        <taxon>Embryophyta</taxon>
        <taxon>Tracheophyta</taxon>
        <taxon>Spermatophyta</taxon>
        <taxon>Magnoliopsida</taxon>
        <taxon>eudicotyledons</taxon>
        <taxon>Gunneridae</taxon>
        <taxon>Pentapetalae</taxon>
        <taxon>rosids</taxon>
        <taxon>malvids</taxon>
        <taxon>Brassicales</taxon>
        <taxon>Brassicaceae</taxon>
        <taxon>Brassiceae</taxon>
        <taxon>Brassica</taxon>
    </lineage>
</organism>
<sequence length="123" mass="14363">MTSDMSNTHYHGEEISADTYATLTKHQFNLESLGERLQRMENTTATLKDKWHRGDEAMRDFTALNLTQLLVLGRGMHGIGFFKQVWKDIGQKEVNMTWWQPPSRLDSWKPVQSWSMILHISKL</sequence>
<name>A0A8S9QTA0_BRACR</name>
<keyword evidence="1" id="KW-0175">Coiled coil</keyword>
<reference evidence="2" key="1">
    <citation type="submission" date="2019-12" db="EMBL/GenBank/DDBJ databases">
        <title>Genome sequencing and annotation of Brassica cretica.</title>
        <authorList>
            <person name="Studholme D.J."/>
            <person name="Sarris P."/>
        </authorList>
    </citation>
    <scope>NUCLEOTIDE SEQUENCE</scope>
    <source>
        <strain evidence="2">PFS-109/04</strain>
        <tissue evidence="2">Leaf</tissue>
    </source>
</reference>
<dbReference type="EMBL" id="QGKX02000996">
    <property type="protein sequence ID" value="KAF3553579.1"/>
    <property type="molecule type" value="Genomic_DNA"/>
</dbReference>
<accession>A0A8S9QTA0</accession>
<dbReference type="Proteomes" id="UP000712600">
    <property type="component" value="Unassembled WGS sequence"/>
</dbReference>
<evidence type="ECO:0000313" key="3">
    <source>
        <dbReference type="Proteomes" id="UP000712600"/>
    </source>
</evidence>
<evidence type="ECO:0000256" key="1">
    <source>
        <dbReference type="SAM" id="Coils"/>
    </source>
</evidence>